<keyword evidence="2 5" id="KW-0378">Hydrolase</keyword>
<evidence type="ECO:0000256" key="6">
    <source>
        <dbReference type="NCBIfam" id="TIGR01487"/>
    </source>
</evidence>
<evidence type="ECO:0000256" key="2">
    <source>
        <dbReference type="ARBA" id="ARBA00022801"/>
    </source>
</evidence>
<comment type="cofactor">
    <cofactor evidence="5">
        <name>Mg(2+)</name>
        <dbReference type="ChEBI" id="CHEBI:18420"/>
    </cofactor>
</comment>
<proteinExistence type="inferred from homology"/>
<reference evidence="7 10" key="2">
    <citation type="submission" date="2020-08" db="EMBL/GenBank/DDBJ databases">
        <title>Genomic Encyclopedia of Type Strains, Phase IV (KMG-IV): sequencing the most valuable type-strain genomes for metagenomic binning, comparative biology and taxonomic classification.</title>
        <authorList>
            <person name="Goeker M."/>
        </authorList>
    </citation>
    <scope>NUCLEOTIDE SEQUENCE [LARGE SCALE GENOMIC DNA]</scope>
    <source>
        <strain evidence="7 10">DSM 12421</strain>
    </source>
</reference>
<evidence type="ECO:0000313" key="7">
    <source>
        <dbReference type="EMBL" id="MBB5252412.1"/>
    </source>
</evidence>
<dbReference type="SFLD" id="SFLDG01144">
    <property type="entry name" value="C2.B.4:_PGP_Like"/>
    <property type="match status" value="1"/>
</dbReference>
<feature type="binding site" evidence="5">
    <location>
        <position position="176"/>
    </location>
    <ligand>
        <name>Mg(2+)</name>
        <dbReference type="ChEBI" id="CHEBI:18420"/>
    </ligand>
</feature>
<comment type="function">
    <text evidence="5">Catalyzes the dephosphorylation of 2-phosphoglycolate.</text>
</comment>
<dbReference type="SFLD" id="SFLDG01140">
    <property type="entry name" value="C2.B:_Phosphomannomutase_and_P"/>
    <property type="match status" value="1"/>
</dbReference>
<dbReference type="Pfam" id="PF08282">
    <property type="entry name" value="Hydrolase_3"/>
    <property type="match status" value="2"/>
</dbReference>
<dbReference type="Gene3D" id="3.40.50.1000">
    <property type="entry name" value="HAD superfamily/HAD-like"/>
    <property type="match status" value="1"/>
</dbReference>
<dbReference type="InterPro" id="IPR036412">
    <property type="entry name" value="HAD-like_sf"/>
</dbReference>
<accession>A0A650CH75</accession>
<dbReference type="CDD" id="cd07514">
    <property type="entry name" value="HAD_Pase"/>
    <property type="match status" value="1"/>
</dbReference>
<name>A0A650CH75_SULOH</name>
<evidence type="ECO:0000256" key="4">
    <source>
        <dbReference type="ARBA" id="ARBA00023277"/>
    </source>
</evidence>
<sequence>MIRLVLVDVDGTLTVDRNSYEIELSAIESLRRLEKNGIKVGLVSGNSYPVLRGLYTYFYFHGGLVAENGCIVYYNKLVRVCEPIDKSLAEKFSKIFSVISSWQNEFKCCDLSFTPPTLSDKMIEWAKNMGLYIKSSGYAIHISKSQTGKGIGVRKLIELHNLDKSEVLGIGDSSTDIEFFQEVGIKVAVGNGDEEVKKVANYVTLNNSGKGVVEIVDKILKGELDGRN</sequence>
<dbReference type="SFLD" id="SFLDF00446">
    <property type="entry name" value="phosphoglycolate_phosphatase_3"/>
    <property type="match status" value="1"/>
</dbReference>
<dbReference type="PANTHER" id="PTHR10000:SF8">
    <property type="entry name" value="HAD SUPERFAMILY HYDROLASE-LIKE, TYPE 3"/>
    <property type="match status" value="1"/>
</dbReference>
<feature type="binding site" evidence="5">
    <location>
        <position position="149"/>
    </location>
    <ligand>
        <name>substrate</name>
    </ligand>
</feature>
<dbReference type="InterPro" id="IPR006382">
    <property type="entry name" value="PGPase"/>
</dbReference>
<dbReference type="NCBIfam" id="TIGR01482">
    <property type="entry name" value="SPP-subfamily"/>
    <property type="match status" value="1"/>
</dbReference>
<dbReference type="PANTHER" id="PTHR10000">
    <property type="entry name" value="PHOSPHOSERINE PHOSPHATASE"/>
    <property type="match status" value="1"/>
</dbReference>
<keyword evidence="4 5" id="KW-0119">Carbohydrate metabolism</keyword>
<dbReference type="Proteomes" id="UP000427373">
    <property type="component" value="Chromosome"/>
</dbReference>
<gene>
    <name evidence="8" type="ORF">D1869_08000</name>
    <name evidence="7" type="ORF">HNQ62_000130</name>
</gene>
<dbReference type="AlphaFoldDB" id="A0A650CH75"/>
<feature type="active site" description="Nucleophile" evidence="5">
    <location>
        <position position="8"/>
    </location>
</feature>
<feature type="binding site" evidence="5">
    <location>
        <position position="8"/>
    </location>
    <ligand>
        <name>Mg(2+)</name>
        <dbReference type="ChEBI" id="CHEBI:18420"/>
    </ligand>
</feature>
<keyword evidence="9" id="KW-1185">Reference proteome</keyword>
<evidence type="ECO:0000256" key="5">
    <source>
        <dbReference type="HAMAP-Rule" id="MF_01419"/>
    </source>
</evidence>
<keyword evidence="3 5" id="KW-0460">Magnesium</keyword>
<dbReference type="RefSeq" id="WP_156014637.1">
    <property type="nucleotide sequence ID" value="NZ_CP045484.1"/>
</dbReference>
<dbReference type="GO" id="GO:0005829">
    <property type="term" value="C:cytosol"/>
    <property type="evidence" value="ECO:0007669"/>
    <property type="project" value="TreeGrafter"/>
</dbReference>
<dbReference type="NCBIfam" id="TIGR01487">
    <property type="entry name" value="Pglycolate_arch"/>
    <property type="match status" value="1"/>
</dbReference>
<dbReference type="EC" id="3.1.3.18" evidence="5 6"/>
<comment type="catalytic activity">
    <reaction evidence="5">
        <text>2-phosphoglycolate + H2O = glycolate + phosphate</text>
        <dbReference type="Rhea" id="RHEA:14369"/>
        <dbReference type="ChEBI" id="CHEBI:15377"/>
        <dbReference type="ChEBI" id="CHEBI:29805"/>
        <dbReference type="ChEBI" id="CHEBI:43474"/>
        <dbReference type="ChEBI" id="CHEBI:58033"/>
        <dbReference type="EC" id="3.1.3.18"/>
    </reaction>
</comment>
<dbReference type="HAMAP" id="MF_01419">
    <property type="entry name" value="GPH_hydrolase_arch"/>
    <property type="match status" value="1"/>
</dbReference>
<evidence type="ECO:0000313" key="8">
    <source>
        <dbReference type="EMBL" id="QGR17133.1"/>
    </source>
</evidence>
<dbReference type="EMBL" id="CP045484">
    <property type="protein sequence ID" value="QGR17133.1"/>
    <property type="molecule type" value="Genomic_DNA"/>
</dbReference>
<protein>
    <recommendedName>
        <fullName evidence="5 6">Phosphoglycolate phosphatase</fullName>
        <shortName evidence="5">PGP</shortName>
        <shortName evidence="5">PGPase</shortName>
        <ecNumber evidence="5 6">3.1.3.18</ecNumber>
    </recommendedName>
</protein>
<keyword evidence="1 5" id="KW-0479">Metal-binding</keyword>
<evidence type="ECO:0000256" key="3">
    <source>
        <dbReference type="ARBA" id="ARBA00022842"/>
    </source>
</evidence>
<reference evidence="8 9" key="1">
    <citation type="submission" date="2019-10" db="EMBL/GenBank/DDBJ databases">
        <title>Genome Sequences from Six Type Strain Members of the Archaeal Family Sulfolobaceae: Acidianus ambivalens, Acidianus infernus, Metallosphaera prunae, Stygiolobus azoricus, Sulfolobus metallicus, and Sulfurisphaera ohwakuensis.</title>
        <authorList>
            <person name="Counts J.A."/>
            <person name="Kelly R.M."/>
        </authorList>
    </citation>
    <scope>NUCLEOTIDE SEQUENCE [LARGE SCALE GENOMIC DNA]</scope>
    <source>
        <strain evidence="8 9">TA-1</strain>
    </source>
</reference>
<dbReference type="SUPFAM" id="SSF56784">
    <property type="entry name" value="HAD-like"/>
    <property type="match status" value="1"/>
</dbReference>
<feature type="binding site" evidence="5">
    <location>
        <position position="10"/>
    </location>
    <ligand>
        <name>Mg(2+)</name>
        <dbReference type="ChEBI" id="CHEBI:18420"/>
    </ligand>
</feature>
<evidence type="ECO:0000313" key="10">
    <source>
        <dbReference type="Proteomes" id="UP000582213"/>
    </source>
</evidence>
<evidence type="ECO:0000256" key="1">
    <source>
        <dbReference type="ARBA" id="ARBA00022723"/>
    </source>
</evidence>
<dbReference type="GO" id="GO:0000287">
    <property type="term" value="F:magnesium ion binding"/>
    <property type="evidence" value="ECO:0007669"/>
    <property type="project" value="InterPro"/>
</dbReference>
<dbReference type="Proteomes" id="UP000582213">
    <property type="component" value="Unassembled WGS sequence"/>
</dbReference>
<dbReference type="KEGG" id="soh:D1869_08000"/>
<dbReference type="GO" id="GO:0008967">
    <property type="term" value="F:phosphoglycolate phosphatase activity"/>
    <property type="evidence" value="ECO:0007669"/>
    <property type="project" value="UniProtKB-UniRule"/>
</dbReference>
<dbReference type="InterPro" id="IPR023214">
    <property type="entry name" value="HAD_sf"/>
</dbReference>
<dbReference type="GeneID" id="42801181"/>
<comment type="similarity">
    <text evidence="5">Belongs to the archaeal SPP-like hydrolase family.</text>
</comment>
<dbReference type="Gene3D" id="3.90.1070.10">
    <property type="match status" value="1"/>
</dbReference>
<dbReference type="SFLD" id="SFLDS00003">
    <property type="entry name" value="Haloacid_Dehalogenase"/>
    <property type="match status" value="1"/>
</dbReference>
<feature type="binding site" evidence="5">
    <location>
        <position position="172"/>
    </location>
    <ligand>
        <name>Mg(2+)</name>
        <dbReference type="ChEBI" id="CHEBI:18420"/>
    </ligand>
</feature>
<dbReference type="EMBL" id="JACHFY010000001">
    <property type="protein sequence ID" value="MBB5252412.1"/>
    <property type="molecule type" value="Genomic_DNA"/>
</dbReference>
<organism evidence="8 9">
    <name type="scientific">Sulfurisphaera ohwakuensis</name>
    <dbReference type="NCBI Taxonomy" id="69656"/>
    <lineage>
        <taxon>Archaea</taxon>
        <taxon>Thermoproteota</taxon>
        <taxon>Thermoprotei</taxon>
        <taxon>Sulfolobales</taxon>
        <taxon>Sulfolobaceae</taxon>
        <taxon>Sulfurisphaera</taxon>
    </lineage>
</organism>
<evidence type="ECO:0000313" key="9">
    <source>
        <dbReference type="Proteomes" id="UP000427373"/>
    </source>
</evidence>
<dbReference type="OrthoDB" id="120822at2157"/>